<keyword evidence="2" id="KW-1185">Reference proteome</keyword>
<dbReference type="Proteomes" id="UP000191933">
    <property type="component" value="Unassembled WGS sequence"/>
</dbReference>
<dbReference type="AlphaFoldDB" id="A0A9W5F1D8"/>
<comment type="caution">
    <text evidence="1">The sequence shown here is derived from an EMBL/GenBank/DDBJ whole genome shotgun (WGS) entry which is preliminary data.</text>
</comment>
<name>A0A9W5F1D8_9HYPH</name>
<gene>
    <name evidence="1" type="ORF">AGR2A_Cc120041</name>
</gene>
<evidence type="ECO:0000313" key="1">
    <source>
        <dbReference type="EMBL" id="CUW87427.1"/>
    </source>
</evidence>
<sequence>MNATDLVKKAEAELQSAKGYHYNPQILKEIIENGSIEDGAVCMVRIEKGRDARLVYRKTHFEKVVDGMVEQTMPMSDAAFEAALIMYAKREARMGTSMGRAA</sequence>
<accession>A0A9W5F1D8</accession>
<evidence type="ECO:0000313" key="2">
    <source>
        <dbReference type="Proteomes" id="UP000191933"/>
    </source>
</evidence>
<organism evidence="1 2">
    <name type="scientific">Agrobacterium genomosp. 2 str. CFBP 5494</name>
    <dbReference type="NCBI Taxonomy" id="1183436"/>
    <lineage>
        <taxon>Bacteria</taxon>
        <taxon>Pseudomonadati</taxon>
        <taxon>Pseudomonadota</taxon>
        <taxon>Alphaproteobacteria</taxon>
        <taxon>Hyphomicrobiales</taxon>
        <taxon>Rhizobiaceae</taxon>
        <taxon>Rhizobium/Agrobacterium group</taxon>
        <taxon>Agrobacterium</taxon>
        <taxon>Agrobacterium tumefaciens complex</taxon>
    </lineage>
</organism>
<reference evidence="1 2" key="1">
    <citation type="submission" date="2016-01" db="EMBL/GenBank/DDBJ databases">
        <authorList>
            <person name="Regsiter A."/>
            <person name="william w."/>
        </authorList>
    </citation>
    <scope>NUCLEOTIDE SEQUENCE [LARGE SCALE GENOMIC DNA]</scope>
    <source>
        <strain evidence="1 2">CFBP 5494</strain>
    </source>
</reference>
<dbReference type="EMBL" id="FBVY01000004">
    <property type="protein sequence ID" value="CUW87427.1"/>
    <property type="molecule type" value="Genomic_DNA"/>
</dbReference>
<proteinExistence type="predicted"/>
<protein>
    <submittedName>
        <fullName evidence="1">Uncharacterized protein</fullName>
    </submittedName>
</protein>